<evidence type="ECO:0000256" key="1">
    <source>
        <dbReference type="SAM" id="MobiDB-lite"/>
    </source>
</evidence>
<evidence type="ECO:0000313" key="2">
    <source>
        <dbReference type="EMBL" id="HIU37813.1"/>
    </source>
</evidence>
<organism evidence="2 3">
    <name type="scientific">Candidatus Aphodousia faecigallinarum</name>
    <dbReference type="NCBI Taxonomy" id="2840677"/>
    <lineage>
        <taxon>Bacteria</taxon>
        <taxon>Pseudomonadati</taxon>
        <taxon>Pseudomonadota</taxon>
        <taxon>Betaproteobacteria</taxon>
        <taxon>Burkholderiales</taxon>
        <taxon>Sutterellaceae</taxon>
        <taxon>Sutterellaceae incertae sedis</taxon>
        <taxon>Candidatus Aphodousia</taxon>
    </lineage>
</organism>
<feature type="region of interest" description="Disordered" evidence="1">
    <location>
        <begin position="147"/>
        <end position="171"/>
    </location>
</feature>
<accession>A0A9D1LEM4</accession>
<dbReference type="EMBL" id="DVMY01000091">
    <property type="protein sequence ID" value="HIU37813.1"/>
    <property type="molecule type" value="Genomic_DNA"/>
</dbReference>
<reference evidence="2" key="1">
    <citation type="submission" date="2020-10" db="EMBL/GenBank/DDBJ databases">
        <authorList>
            <person name="Gilroy R."/>
        </authorList>
    </citation>
    <scope>NUCLEOTIDE SEQUENCE</scope>
    <source>
        <strain evidence="2">7463</strain>
    </source>
</reference>
<comment type="caution">
    <text evidence="2">The sequence shown here is derived from an EMBL/GenBank/DDBJ whole genome shotgun (WGS) entry which is preliminary data.</text>
</comment>
<reference evidence="2" key="2">
    <citation type="journal article" date="2021" name="PeerJ">
        <title>Extensive microbial diversity within the chicken gut microbiome revealed by metagenomics and culture.</title>
        <authorList>
            <person name="Gilroy R."/>
            <person name="Ravi A."/>
            <person name="Getino M."/>
            <person name="Pursley I."/>
            <person name="Horton D.L."/>
            <person name="Alikhan N.F."/>
            <person name="Baker D."/>
            <person name="Gharbi K."/>
            <person name="Hall N."/>
            <person name="Watson M."/>
            <person name="Adriaenssens E.M."/>
            <person name="Foster-Nyarko E."/>
            <person name="Jarju S."/>
            <person name="Secka A."/>
            <person name="Antonio M."/>
            <person name="Oren A."/>
            <person name="Chaudhuri R.R."/>
            <person name="La Ragione R."/>
            <person name="Hildebrand F."/>
            <person name="Pallen M.J."/>
        </authorList>
    </citation>
    <scope>NUCLEOTIDE SEQUENCE</scope>
    <source>
        <strain evidence="2">7463</strain>
    </source>
</reference>
<protein>
    <submittedName>
        <fullName evidence="2">Uncharacterized protein</fullName>
    </submittedName>
</protein>
<name>A0A9D1LEM4_9BURK</name>
<dbReference type="Proteomes" id="UP000824083">
    <property type="component" value="Unassembled WGS sequence"/>
</dbReference>
<dbReference type="AlphaFoldDB" id="A0A9D1LEM4"/>
<proteinExistence type="predicted"/>
<gene>
    <name evidence="2" type="ORF">IAC56_06015</name>
</gene>
<evidence type="ECO:0000313" key="3">
    <source>
        <dbReference type="Proteomes" id="UP000824083"/>
    </source>
</evidence>
<sequence>MKDLFSYNLVTLLNCGKVKALTGKSLYNCNFYDVSFLELEELEIENVIKAVGLYPVPFFSLKLAERKIYAKEAEPIKNLWQSIHIANHVHATAHALTVTSQVNQAHDLHQTLCLTDEHWSLLHAKPKDDISVIRHCLMRVGGLDIENNLPPPRGEPARNSGRKAPAIKAPS</sequence>